<name>A0AAE1KX00_PETCI</name>
<dbReference type="EMBL" id="JAWQEG010000542">
    <property type="protein sequence ID" value="KAK3888606.1"/>
    <property type="molecule type" value="Genomic_DNA"/>
</dbReference>
<protein>
    <recommendedName>
        <fullName evidence="3">HAT C-terminal dimerisation domain-containing protein</fullName>
    </recommendedName>
</protein>
<reference evidence="1" key="1">
    <citation type="submission" date="2023-10" db="EMBL/GenBank/DDBJ databases">
        <title>Genome assemblies of two species of porcelain crab, Petrolisthes cinctipes and Petrolisthes manimaculis (Anomura: Porcellanidae).</title>
        <authorList>
            <person name="Angst P."/>
        </authorList>
    </citation>
    <scope>NUCLEOTIDE SEQUENCE</scope>
    <source>
        <strain evidence="1">PB745_01</strain>
        <tissue evidence="1">Gill</tissue>
    </source>
</reference>
<keyword evidence="2" id="KW-1185">Reference proteome</keyword>
<accession>A0AAE1KX00</accession>
<dbReference type="AlphaFoldDB" id="A0AAE1KX00"/>
<evidence type="ECO:0000313" key="1">
    <source>
        <dbReference type="EMBL" id="KAK3888606.1"/>
    </source>
</evidence>
<organism evidence="1 2">
    <name type="scientific">Petrolisthes cinctipes</name>
    <name type="common">Flat porcelain crab</name>
    <dbReference type="NCBI Taxonomy" id="88211"/>
    <lineage>
        <taxon>Eukaryota</taxon>
        <taxon>Metazoa</taxon>
        <taxon>Ecdysozoa</taxon>
        <taxon>Arthropoda</taxon>
        <taxon>Crustacea</taxon>
        <taxon>Multicrustacea</taxon>
        <taxon>Malacostraca</taxon>
        <taxon>Eumalacostraca</taxon>
        <taxon>Eucarida</taxon>
        <taxon>Decapoda</taxon>
        <taxon>Pleocyemata</taxon>
        <taxon>Anomura</taxon>
        <taxon>Galatheoidea</taxon>
        <taxon>Porcellanidae</taxon>
        <taxon>Petrolisthes</taxon>
    </lineage>
</organism>
<gene>
    <name evidence="1" type="ORF">Pcinc_007332</name>
</gene>
<dbReference type="PANTHER" id="PTHR45913:SF5">
    <property type="entry name" value="GENERAL TRANSCRIPTION FACTOR II-I REPEAT DOMAIN-CONTAINING PROTEIN 2A-LIKE PROTEIN"/>
    <property type="match status" value="1"/>
</dbReference>
<evidence type="ECO:0008006" key="3">
    <source>
        <dbReference type="Google" id="ProtNLM"/>
    </source>
</evidence>
<proteinExistence type="predicted"/>
<dbReference type="Proteomes" id="UP001286313">
    <property type="component" value="Unassembled WGS sequence"/>
</dbReference>
<evidence type="ECO:0000313" key="2">
    <source>
        <dbReference type="Proteomes" id="UP001286313"/>
    </source>
</evidence>
<sequence length="191" mass="22132">MKGTAIKELSDTKWLCDHAFMIDITKYLSELNVKLQYPNQLFSSLLSNMKSFETKLKLWKGQLERSNISPLCKDKSLQQPDVPDNLQHEIIQLQSDDELKARYNNLSLIEFYRRYVSANDFPSLRRHALYASVFGSTYCCEQFFSNLTLTKCRVYSRLTDANLENQLQVASSTVPPNTIRLAKEKELQPSH</sequence>
<dbReference type="PANTHER" id="PTHR45913">
    <property type="entry name" value="EPM2A-INTERACTING PROTEIN 1"/>
    <property type="match status" value="1"/>
</dbReference>
<comment type="caution">
    <text evidence="1">The sequence shown here is derived from an EMBL/GenBank/DDBJ whole genome shotgun (WGS) entry which is preliminary data.</text>
</comment>